<dbReference type="SUPFAM" id="SSF46689">
    <property type="entry name" value="Homeodomain-like"/>
    <property type="match status" value="1"/>
</dbReference>
<sequence>MKKFGMVQGIAYYIGSDIQTAEHAHHALELVFALDKPFNLTTKEKTFKNVYGIIVKPNIAHRFIGRKSDYLFIFLEPELLQARQILDHFPMSSPGVRELPPIDGPPGEREIFNFNFLKSTLGIPVNTTPAKKIDDPRLEKITAFITDNLGAGKIKSGELAARIHLSESRFLHLFKEKLNLPVRKYILWLRLQKALMFISRGADFTESTHKAGFSDSAHFSRTFFKMFGVTPSSLFKR</sequence>
<gene>
    <name evidence="5" type="ORF">ENJ10_14270</name>
</gene>
<keyword evidence="1" id="KW-0805">Transcription regulation</keyword>
<accession>A0A7V1PW98</accession>
<dbReference type="InterPro" id="IPR050204">
    <property type="entry name" value="AraC_XylS_family_regulators"/>
</dbReference>
<dbReference type="InterPro" id="IPR009057">
    <property type="entry name" value="Homeodomain-like_sf"/>
</dbReference>
<protein>
    <submittedName>
        <fullName evidence="5">AraC family transcriptional regulator</fullName>
    </submittedName>
</protein>
<keyword evidence="2" id="KW-0238">DNA-binding</keyword>
<evidence type="ECO:0000256" key="2">
    <source>
        <dbReference type="ARBA" id="ARBA00023125"/>
    </source>
</evidence>
<evidence type="ECO:0000256" key="1">
    <source>
        <dbReference type="ARBA" id="ARBA00023015"/>
    </source>
</evidence>
<proteinExistence type="predicted"/>
<dbReference type="Gene3D" id="1.10.10.60">
    <property type="entry name" value="Homeodomain-like"/>
    <property type="match status" value="1"/>
</dbReference>
<dbReference type="InterPro" id="IPR018060">
    <property type="entry name" value="HTH_AraC"/>
</dbReference>
<dbReference type="GO" id="GO:0043565">
    <property type="term" value="F:sequence-specific DNA binding"/>
    <property type="evidence" value="ECO:0007669"/>
    <property type="project" value="InterPro"/>
</dbReference>
<dbReference type="PANTHER" id="PTHR46796">
    <property type="entry name" value="HTH-TYPE TRANSCRIPTIONAL ACTIVATOR RHAS-RELATED"/>
    <property type="match status" value="1"/>
</dbReference>
<name>A0A7V1PW98_CALAY</name>
<evidence type="ECO:0000259" key="4">
    <source>
        <dbReference type="PROSITE" id="PS01124"/>
    </source>
</evidence>
<keyword evidence="3" id="KW-0804">Transcription</keyword>
<dbReference type="AlphaFoldDB" id="A0A7V1PW98"/>
<dbReference type="EMBL" id="DRLD01000405">
    <property type="protein sequence ID" value="HED11851.1"/>
    <property type="molecule type" value="Genomic_DNA"/>
</dbReference>
<reference evidence="5" key="1">
    <citation type="journal article" date="2020" name="mSystems">
        <title>Genome- and Community-Level Interaction Insights into Carbon Utilization and Element Cycling Functions of Hydrothermarchaeota in Hydrothermal Sediment.</title>
        <authorList>
            <person name="Zhou Z."/>
            <person name="Liu Y."/>
            <person name="Xu W."/>
            <person name="Pan J."/>
            <person name="Luo Z.H."/>
            <person name="Li M."/>
        </authorList>
    </citation>
    <scope>NUCLEOTIDE SEQUENCE [LARGE SCALE GENOMIC DNA]</scope>
    <source>
        <strain evidence="5">HyVt-456</strain>
    </source>
</reference>
<dbReference type="Pfam" id="PF12833">
    <property type="entry name" value="HTH_18"/>
    <property type="match status" value="1"/>
</dbReference>
<dbReference type="PROSITE" id="PS01124">
    <property type="entry name" value="HTH_ARAC_FAMILY_2"/>
    <property type="match status" value="1"/>
</dbReference>
<dbReference type="GO" id="GO:0003700">
    <property type="term" value="F:DNA-binding transcription factor activity"/>
    <property type="evidence" value="ECO:0007669"/>
    <property type="project" value="InterPro"/>
</dbReference>
<evidence type="ECO:0000256" key="3">
    <source>
        <dbReference type="ARBA" id="ARBA00023163"/>
    </source>
</evidence>
<dbReference type="Proteomes" id="UP000886005">
    <property type="component" value="Unassembled WGS sequence"/>
</dbReference>
<comment type="caution">
    <text evidence="5">The sequence shown here is derived from an EMBL/GenBank/DDBJ whole genome shotgun (WGS) entry which is preliminary data.</text>
</comment>
<organism evidence="5">
    <name type="scientific">Caldithrix abyssi</name>
    <dbReference type="NCBI Taxonomy" id="187145"/>
    <lineage>
        <taxon>Bacteria</taxon>
        <taxon>Pseudomonadati</taxon>
        <taxon>Calditrichota</taxon>
        <taxon>Calditrichia</taxon>
        <taxon>Calditrichales</taxon>
        <taxon>Calditrichaceae</taxon>
        <taxon>Caldithrix</taxon>
    </lineage>
</organism>
<evidence type="ECO:0000313" key="5">
    <source>
        <dbReference type="EMBL" id="HED11851.1"/>
    </source>
</evidence>
<feature type="domain" description="HTH araC/xylS-type" evidence="4">
    <location>
        <begin position="139"/>
        <end position="237"/>
    </location>
</feature>
<dbReference type="SMART" id="SM00342">
    <property type="entry name" value="HTH_ARAC"/>
    <property type="match status" value="1"/>
</dbReference>